<gene>
    <name evidence="2" type="ORF">FGL86_00450</name>
</gene>
<keyword evidence="2" id="KW-0255">Endonuclease</keyword>
<organism evidence="2 3">
    <name type="scientific">Pistricoccus aurantiacus</name>
    <dbReference type="NCBI Taxonomy" id="1883414"/>
    <lineage>
        <taxon>Bacteria</taxon>
        <taxon>Pseudomonadati</taxon>
        <taxon>Pseudomonadota</taxon>
        <taxon>Gammaproteobacteria</taxon>
        <taxon>Oceanospirillales</taxon>
        <taxon>Halomonadaceae</taxon>
        <taxon>Pistricoccus</taxon>
    </lineage>
</organism>
<name>A0A5B8SQL7_9GAMM</name>
<keyword evidence="3" id="KW-1185">Reference proteome</keyword>
<accession>A0A5B8SQL7</accession>
<dbReference type="KEGG" id="paur:FGL86_00450"/>
<reference evidence="2 3" key="1">
    <citation type="submission" date="2019-06" db="EMBL/GenBank/DDBJ databases">
        <title>Genome analyses of bacteria isolated from kimchi.</title>
        <authorList>
            <person name="Lee S."/>
            <person name="Ahn S."/>
            <person name="Roh S."/>
        </authorList>
    </citation>
    <scope>NUCLEOTIDE SEQUENCE [LARGE SCALE GENOMIC DNA]</scope>
    <source>
        <strain evidence="2 3">CBA4606</strain>
    </source>
</reference>
<protein>
    <submittedName>
        <fullName evidence="2">HNH endonuclease</fullName>
    </submittedName>
</protein>
<dbReference type="OrthoDB" id="9798761at2"/>
<dbReference type="AlphaFoldDB" id="A0A5B8SQL7"/>
<proteinExistence type="predicted"/>
<sequence>MPSPEITIEHVLPENPSDNWPEFNDVAAAAEVYRIGNITLLEEGLNCEAGNHTYEVKAPSYRAAP</sequence>
<dbReference type="InterPro" id="IPR011089">
    <property type="entry name" value="GmrSD_C"/>
</dbReference>
<feature type="domain" description="GmrSD restriction endonucleases C-terminal" evidence="1">
    <location>
        <begin position="5"/>
        <end position="62"/>
    </location>
</feature>
<evidence type="ECO:0000313" key="2">
    <source>
        <dbReference type="EMBL" id="QEA37685.1"/>
    </source>
</evidence>
<dbReference type="RefSeq" id="WP_147182753.1">
    <property type="nucleotide sequence ID" value="NZ_CP042382.1"/>
</dbReference>
<keyword evidence="2" id="KW-0378">Hydrolase</keyword>
<evidence type="ECO:0000313" key="3">
    <source>
        <dbReference type="Proteomes" id="UP000321272"/>
    </source>
</evidence>
<dbReference type="EMBL" id="CP042382">
    <property type="protein sequence ID" value="QEA37685.1"/>
    <property type="molecule type" value="Genomic_DNA"/>
</dbReference>
<evidence type="ECO:0000259" key="1">
    <source>
        <dbReference type="Pfam" id="PF07510"/>
    </source>
</evidence>
<dbReference type="Pfam" id="PF07510">
    <property type="entry name" value="GmrSD_C"/>
    <property type="match status" value="1"/>
</dbReference>
<dbReference type="Proteomes" id="UP000321272">
    <property type="component" value="Chromosome"/>
</dbReference>
<dbReference type="GO" id="GO:0004519">
    <property type="term" value="F:endonuclease activity"/>
    <property type="evidence" value="ECO:0007669"/>
    <property type="project" value="UniProtKB-KW"/>
</dbReference>
<keyword evidence="2" id="KW-0540">Nuclease</keyword>